<dbReference type="SUPFAM" id="SSF101898">
    <property type="entry name" value="NHL repeat"/>
    <property type="match status" value="1"/>
</dbReference>
<accession>A0A817ZW92</accession>
<organism evidence="3 4">
    <name type="scientific">Rotaria socialis</name>
    <dbReference type="NCBI Taxonomy" id="392032"/>
    <lineage>
        <taxon>Eukaryota</taxon>
        <taxon>Metazoa</taxon>
        <taxon>Spiralia</taxon>
        <taxon>Gnathifera</taxon>
        <taxon>Rotifera</taxon>
        <taxon>Eurotatoria</taxon>
        <taxon>Bdelloidea</taxon>
        <taxon>Philodinida</taxon>
        <taxon>Philodinidae</taxon>
        <taxon>Rotaria</taxon>
    </lineage>
</organism>
<sequence>MRFLVAQIPNQICSSPSWSSTFTTVAGTGIIGTSANTLYNPFSIYIDGLDTIYIADYNNNRVQKFVSGSNVGIQVAGFGTTAGSTGVYLNKPTAVSVNSNNVIYILDSLNYRVQQ</sequence>
<proteinExistence type="predicted"/>
<evidence type="ECO:0000256" key="2">
    <source>
        <dbReference type="PROSITE-ProRule" id="PRU00504"/>
    </source>
</evidence>
<feature type="repeat" description="NHL" evidence="2">
    <location>
        <begin position="29"/>
        <end position="68"/>
    </location>
</feature>
<dbReference type="AlphaFoldDB" id="A0A817ZW92"/>
<comment type="caution">
    <text evidence="3">The sequence shown here is derived from an EMBL/GenBank/DDBJ whole genome shotgun (WGS) entry which is preliminary data.</text>
</comment>
<dbReference type="Proteomes" id="UP000663872">
    <property type="component" value="Unassembled WGS sequence"/>
</dbReference>
<keyword evidence="1" id="KW-0677">Repeat</keyword>
<dbReference type="Gene3D" id="2.120.10.30">
    <property type="entry name" value="TolB, C-terminal domain"/>
    <property type="match status" value="1"/>
</dbReference>
<reference evidence="3" key="1">
    <citation type="submission" date="2021-02" db="EMBL/GenBank/DDBJ databases">
        <authorList>
            <person name="Nowell W R."/>
        </authorList>
    </citation>
    <scope>NUCLEOTIDE SEQUENCE</scope>
</reference>
<dbReference type="Pfam" id="PF01436">
    <property type="entry name" value="NHL"/>
    <property type="match status" value="2"/>
</dbReference>
<evidence type="ECO:0000313" key="3">
    <source>
        <dbReference type="EMBL" id="CAF3397071.1"/>
    </source>
</evidence>
<dbReference type="PROSITE" id="PS51125">
    <property type="entry name" value="NHL"/>
    <property type="match status" value="1"/>
</dbReference>
<dbReference type="EMBL" id="CAJNYT010001135">
    <property type="protein sequence ID" value="CAF3397071.1"/>
    <property type="molecule type" value="Genomic_DNA"/>
</dbReference>
<gene>
    <name evidence="3" type="ORF">GRG538_LOCUS9662</name>
</gene>
<protein>
    <recommendedName>
        <fullName evidence="5">NHL repeat containing protein</fullName>
    </recommendedName>
</protein>
<evidence type="ECO:0000256" key="1">
    <source>
        <dbReference type="ARBA" id="ARBA00022737"/>
    </source>
</evidence>
<dbReference type="InterPro" id="IPR011042">
    <property type="entry name" value="6-blade_b-propeller_TolB-like"/>
</dbReference>
<name>A0A817ZW92_9BILA</name>
<evidence type="ECO:0000313" key="4">
    <source>
        <dbReference type="Proteomes" id="UP000663872"/>
    </source>
</evidence>
<evidence type="ECO:0008006" key="5">
    <source>
        <dbReference type="Google" id="ProtNLM"/>
    </source>
</evidence>
<dbReference type="InterPro" id="IPR001258">
    <property type="entry name" value="NHL_repeat"/>
</dbReference>